<evidence type="ECO:0000313" key="2">
    <source>
        <dbReference type="Proteomes" id="UP000269396"/>
    </source>
</evidence>
<evidence type="ECO:0000313" key="1">
    <source>
        <dbReference type="EMBL" id="VDP69318.1"/>
    </source>
</evidence>
<dbReference type="SUPFAM" id="SSF63411">
    <property type="entry name" value="LuxS/MPP-like metallohydrolase"/>
    <property type="match status" value="1"/>
</dbReference>
<dbReference type="EMBL" id="UZAL01036205">
    <property type="protein sequence ID" value="VDP69318.1"/>
    <property type="molecule type" value="Genomic_DNA"/>
</dbReference>
<proteinExistence type="predicted"/>
<protein>
    <submittedName>
        <fullName evidence="1">Uncharacterized protein</fullName>
    </submittedName>
</protein>
<name>A0A183PMX9_9TREM</name>
<accession>A0A183PMX9</accession>
<keyword evidence="2" id="KW-1185">Reference proteome</keyword>
<dbReference type="Gene3D" id="3.30.830.10">
    <property type="entry name" value="Metalloenzyme, LuxS/M16 peptidase-like"/>
    <property type="match status" value="1"/>
</dbReference>
<organism evidence="1 2">
    <name type="scientific">Schistosoma mattheei</name>
    <dbReference type="NCBI Taxonomy" id="31246"/>
    <lineage>
        <taxon>Eukaryota</taxon>
        <taxon>Metazoa</taxon>
        <taxon>Spiralia</taxon>
        <taxon>Lophotrochozoa</taxon>
        <taxon>Platyhelminthes</taxon>
        <taxon>Trematoda</taxon>
        <taxon>Digenea</taxon>
        <taxon>Strigeidida</taxon>
        <taxon>Schistosomatoidea</taxon>
        <taxon>Schistosomatidae</taxon>
        <taxon>Schistosoma</taxon>
    </lineage>
</organism>
<gene>
    <name evidence="1" type="ORF">SMTD_LOCUS15715</name>
</gene>
<dbReference type="AlphaFoldDB" id="A0A183PMX9"/>
<dbReference type="Proteomes" id="UP000269396">
    <property type="component" value="Unassembled WGS sequence"/>
</dbReference>
<dbReference type="STRING" id="31246.A0A183PMX9"/>
<sequence length="54" mass="6072">MMLTVCPLSVKEKIRIVWILPPQINHYESSPMEVLSSLIGHEGRGSVLALLKKE</sequence>
<reference evidence="1 2" key="1">
    <citation type="submission" date="2018-11" db="EMBL/GenBank/DDBJ databases">
        <authorList>
            <consortium name="Pathogen Informatics"/>
        </authorList>
    </citation>
    <scope>NUCLEOTIDE SEQUENCE [LARGE SCALE GENOMIC DNA]</scope>
    <source>
        <strain>Denwood</strain>
        <strain evidence="2">Zambia</strain>
    </source>
</reference>
<dbReference type="InterPro" id="IPR011249">
    <property type="entry name" value="Metalloenz_LuxS/M16"/>
</dbReference>
<dbReference type="GO" id="GO:0046872">
    <property type="term" value="F:metal ion binding"/>
    <property type="evidence" value="ECO:0007669"/>
    <property type="project" value="InterPro"/>
</dbReference>